<organism evidence="1">
    <name type="scientific">Lotharella globosa</name>
    <dbReference type="NCBI Taxonomy" id="91324"/>
    <lineage>
        <taxon>Eukaryota</taxon>
        <taxon>Sar</taxon>
        <taxon>Rhizaria</taxon>
        <taxon>Cercozoa</taxon>
        <taxon>Chlorarachniophyceae</taxon>
        <taxon>Lotharella</taxon>
    </lineage>
</organism>
<gene>
    <name evidence="1" type="ORF">LGLO00237_LOCUS5331</name>
</gene>
<dbReference type="EMBL" id="HBIV01007207">
    <property type="protein sequence ID" value="CAE0652072.1"/>
    <property type="molecule type" value="Transcribed_RNA"/>
</dbReference>
<accession>A0A7S3YHU9</accession>
<sequence length="125" mass="13801">MQTPRNRPWAAFPFLLRDSTPLRLLHHLDYLTSLLAAHTANATASSSKSEAIFPKVGYFEVAIGAGSVGVVRQQHSPPLLFMKCVRCARWADPMVARDNSTEWATWGGGRPLLDITPMMADCTTM</sequence>
<reference evidence="1" key="1">
    <citation type="submission" date="2021-01" db="EMBL/GenBank/DDBJ databases">
        <authorList>
            <person name="Corre E."/>
            <person name="Pelletier E."/>
            <person name="Niang G."/>
            <person name="Scheremetjew M."/>
            <person name="Finn R."/>
            <person name="Kale V."/>
            <person name="Holt S."/>
            <person name="Cochrane G."/>
            <person name="Meng A."/>
            <person name="Brown T."/>
            <person name="Cohen L."/>
        </authorList>
    </citation>
    <scope>NUCLEOTIDE SEQUENCE</scope>
    <source>
        <strain evidence="1">CCCM811</strain>
    </source>
</reference>
<name>A0A7S3YHU9_9EUKA</name>
<dbReference type="AlphaFoldDB" id="A0A7S3YHU9"/>
<evidence type="ECO:0000313" key="1">
    <source>
        <dbReference type="EMBL" id="CAE0652072.1"/>
    </source>
</evidence>
<protein>
    <submittedName>
        <fullName evidence="1">Uncharacterized protein</fullName>
    </submittedName>
</protein>
<proteinExistence type="predicted"/>